<dbReference type="PANTHER" id="PTHR24300">
    <property type="entry name" value="CYTOCHROME P450 508A4-RELATED"/>
    <property type="match status" value="1"/>
</dbReference>
<sequence length="240" mass="27114">QGRPRIEILEFDGASHGISLTNGQEWQDQRRFTLRHLRDFGFGKNYMGALIQEEVDELLVWLKSQGNNPVCLNIKFTLAVINSLWRIITGKRFSHNDPKLLEIFDQFFMSNHAYLGEISKTTDPNSSFYGSMGETSLSAVALDLFQAGSMTTSTTLAWAVLFLILHLDIQKKFQKEIDDVIGQSRHPSLADKSKMVYTEALTCEIHRKSSLAPFGFFHAATENTTFEGYDMPKGTVIVPN</sequence>
<evidence type="ECO:0000313" key="4">
    <source>
        <dbReference type="EMBL" id="CAG7730308.1"/>
    </source>
</evidence>
<dbReference type="InterPro" id="IPR001128">
    <property type="entry name" value="Cyt_P450"/>
</dbReference>
<evidence type="ECO:0008006" key="6">
    <source>
        <dbReference type="Google" id="ProtNLM"/>
    </source>
</evidence>
<dbReference type="GO" id="GO:0008395">
    <property type="term" value="F:steroid hydroxylase activity"/>
    <property type="evidence" value="ECO:0007669"/>
    <property type="project" value="TreeGrafter"/>
</dbReference>
<reference evidence="4" key="1">
    <citation type="submission" date="2021-06" db="EMBL/GenBank/DDBJ databases">
        <authorList>
            <person name="Hodson N. C."/>
            <person name="Mongue J. A."/>
            <person name="Jaron S. K."/>
        </authorList>
    </citation>
    <scope>NUCLEOTIDE SEQUENCE</scope>
</reference>
<dbReference type="PANTHER" id="PTHR24300:SF375">
    <property type="entry name" value="CYTOCHROME P450 FAMILY"/>
    <property type="match status" value="1"/>
</dbReference>
<dbReference type="GO" id="GO:0006082">
    <property type="term" value="P:organic acid metabolic process"/>
    <property type="evidence" value="ECO:0007669"/>
    <property type="project" value="TreeGrafter"/>
</dbReference>
<dbReference type="GO" id="GO:0020037">
    <property type="term" value="F:heme binding"/>
    <property type="evidence" value="ECO:0007669"/>
    <property type="project" value="InterPro"/>
</dbReference>
<feature type="non-terminal residue" evidence="4">
    <location>
        <position position="240"/>
    </location>
</feature>
<dbReference type="InterPro" id="IPR050182">
    <property type="entry name" value="Cytochrome_P450_fam2"/>
</dbReference>
<dbReference type="Proteomes" id="UP000708208">
    <property type="component" value="Unassembled WGS sequence"/>
</dbReference>
<dbReference type="GO" id="GO:0005737">
    <property type="term" value="C:cytoplasm"/>
    <property type="evidence" value="ECO:0007669"/>
    <property type="project" value="TreeGrafter"/>
</dbReference>
<keyword evidence="2" id="KW-0479">Metal-binding</keyword>
<comment type="similarity">
    <text evidence="1">Belongs to the cytochrome P450 family.</text>
</comment>
<evidence type="ECO:0000256" key="1">
    <source>
        <dbReference type="ARBA" id="ARBA00010617"/>
    </source>
</evidence>
<accession>A0A8J2NXM7</accession>
<organism evidence="4 5">
    <name type="scientific">Allacma fusca</name>
    <dbReference type="NCBI Taxonomy" id="39272"/>
    <lineage>
        <taxon>Eukaryota</taxon>
        <taxon>Metazoa</taxon>
        <taxon>Ecdysozoa</taxon>
        <taxon>Arthropoda</taxon>
        <taxon>Hexapoda</taxon>
        <taxon>Collembola</taxon>
        <taxon>Symphypleona</taxon>
        <taxon>Sminthuridae</taxon>
        <taxon>Allacma</taxon>
    </lineage>
</organism>
<evidence type="ECO:0000256" key="2">
    <source>
        <dbReference type="ARBA" id="ARBA00022723"/>
    </source>
</evidence>
<dbReference type="OrthoDB" id="1055148at2759"/>
<dbReference type="GO" id="GO:0005506">
    <property type="term" value="F:iron ion binding"/>
    <property type="evidence" value="ECO:0007669"/>
    <property type="project" value="InterPro"/>
</dbReference>
<proteinExistence type="inferred from homology"/>
<dbReference type="GO" id="GO:0016712">
    <property type="term" value="F:oxidoreductase activity, acting on paired donors, with incorporation or reduction of molecular oxygen, reduced flavin or flavoprotein as one donor, and incorporation of one atom of oxygen"/>
    <property type="evidence" value="ECO:0007669"/>
    <property type="project" value="TreeGrafter"/>
</dbReference>
<evidence type="ECO:0000256" key="3">
    <source>
        <dbReference type="ARBA" id="ARBA00023004"/>
    </source>
</evidence>
<keyword evidence="3" id="KW-0408">Iron</keyword>
<dbReference type="EMBL" id="CAJVCH010192282">
    <property type="protein sequence ID" value="CAG7730308.1"/>
    <property type="molecule type" value="Genomic_DNA"/>
</dbReference>
<evidence type="ECO:0000313" key="5">
    <source>
        <dbReference type="Proteomes" id="UP000708208"/>
    </source>
</evidence>
<protein>
    <recommendedName>
        <fullName evidence="6">Cytochrome P450</fullName>
    </recommendedName>
</protein>
<gene>
    <name evidence="4" type="ORF">AFUS01_LOCUS18962</name>
</gene>
<dbReference type="Pfam" id="PF00067">
    <property type="entry name" value="p450"/>
    <property type="match status" value="2"/>
</dbReference>
<feature type="non-terminal residue" evidence="4">
    <location>
        <position position="1"/>
    </location>
</feature>
<dbReference type="AlphaFoldDB" id="A0A8J2NXM7"/>
<comment type="caution">
    <text evidence="4">The sequence shown here is derived from an EMBL/GenBank/DDBJ whole genome shotgun (WGS) entry which is preliminary data.</text>
</comment>
<name>A0A8J2NXM7_9HEXA</name>
<dbReference type="GO" id="GO:0006805">
    <property type="term" value="P:xenobiotic metabolic process"/>
    <property type="evidence" value="ECO:0007669"/>
    <property type="project" value="TreeGrafter"/>
</dbReference>
<keyword evidence="5" id="KW-1185">Reference proteome</keyword>